<protein>
    <submittedName>
        <fullName evidence="1">Uncharacterized protein</fullName>
    </submittedName>
</protein>
<dbReference type="Proteomes" id="UP000007305">
    <property type="component" value="Chromosome 6"/>
</dbReference>
<dbReference type="EnsemblPlants" id="Zm00001eb288450_T001">
    <property type="protein sequence ID" value="Zm00001eb288450_P001"/>
    <property type="gene ID" value="Zm00001eb288450"/>
</dbReference>
<evidence type="ECO:0000313" key="2">
    <source>
        <dbReference type="Proteomes" id="UP000007305"/>
    </source>
</evidence>
<evidence type="ECO:0000313" key="1">
    <source>
        <dbReference type="EnsemblPlants" id="Zm00001eb288450_P001"/>
    </source>
</evidence>
<dbReference type="FunCoup" id="A0A804Q2P1">
    <property type="interactions" value="21"/>
</dbReference>
<dbReference type="AlphaFoldDB" id="A0A804Q2P1"/>
<name>A0A804Q2P1_MAIZE</name>
<dbReference type="Gramene" id="Zm00001eb288450_T001">
    <property type="protein sequence ID" value="Zm00001eb288450_P001"/>
    <property type="gene ID" value="Zm00001eb288450"/>
</dbReference>
<sequence>MYGCHMGMGCSYIYRSRPCRRGCHGDALGPVTVLAPMPEHALPEAELLKARLEPGVRDVEAPVAILRVGLLGLPPVPLQPGLLPRPQQAVGLELPGHPVVHLPPPGMRDVAGELAHPGVVPVAVVVSEAQPRLEAKVVEDVEDRRVRTEQLGLLRLHGLAVALPEVLEEVHVPGDAVPPREYLVEVPLVPAVVRGDLVDVVHEQAERAVGGLDDHDAGVEERGVVARRGDLRHGEQEVDV</sequence>
<accession>A0A804Q2P1</accession>
<reference evidence="1" key="3">
    <citation type="submission" date="2021-05" db="UniProtKB">
        <authorList>
            <consortium name="EnsemblPlants"/>
        </authorList>
    </citation>
    <scope>IDENTIFICATION</scope>
    <source>
        <strain evidence="1">cv. B73</strain>
    </source>
</reference>
<reference evidence="1" key="2">
    <citation type="submission" date="2019-07" db="EMBL/GenBank/DDBJ databases">
        <authorList>
            <person name="Seetharam A."/>
            <person name="Woodhouse M."/>
            <person name="Cannon E."/>
        </authorList>
    </citation>
    <scope>NUCLEOTIDE SEQUENCE [LARGE SCALE GENOMIC DNA]</scope>
    <source>
        <strain evidence="1">cv. B73</strain>
    </source>
</reference>
<keyword evidence="2" id="KW-1185">Reference proteome</keyword>
<proteinExistence type="predicted"/>
<reference evidence="2" key="1">
    <citation type="journal article" date="2009" name="Science">
        <title>The B73 maize genome: complexity, diversity, and dynamics.</title>
        <authorList>
            <person name="Schnable P.S."/>
            <person name="Ware D."/>
            <person name="Fulton R.S."/>
            <person name="Stein J.C."/>
            <person name="Wei F."/>
            <person name="Pasternak S."/>
            <person name="Liang C."/>
            <person name="Zhang J."/>
            <person name="Fulton L."/>
            <person name="Graves T.A."/>
            <person name="Minx P."/>
            <person name="Reily A.D."/>
            <person name="Courtney L."/>
            <person name="Kruchowski S.S."/>
            <person name="Tomlinson C."/>
            <person name="Strong C."/>
            <person name="Delehaunty K."/>
            <person name="Fronick C."/>
            <person name="Courtney B."/>
            <person name="Rock S.M."/>
            <person name="Belter E."/>
            <person name="Du F."/>
            <person name="Kim K."/>
            <person name="Abbott R.M."/>
            <person name="Cotton M."/>
            <person name="Levy A."/>
            <person name="Marchetto P."/>
            <person name="Ochoa K."/>
            <person name="Jackson S.M."/>
            <person name="Gillam B."/>
            <person name="Chen W."/>
            <person name="Yan L."/>
            <person name="Higginbotham J."/>
            <person name="Cardenas M."/>
            <person name="Waligorski J."/>
            <person name="Applebaum E."/>
            <person name="Phelps L."/>
            <person name="Falcone J."/>
            <person name="Kanchi K."/>
            <person name="Thane T."/>
            <person name="Scimone A."/>
            <person name="Thane N."/>
            <person name="Henke J."/>
            <person name="Wang T."/>
            <person name="Ruppert J."/>
            <person name="Shah N."/>
            <person name="Rotter K."/>
            <person name="Hodges J."/>
            <person name="Ingenthron E."/>
            <person name="Cordes M."/>
            <person name="Kohlberg S."/>
            <person name="Sgro J."/>
            <person name="Delgado B."/>
            <person name="Mead K."/>
            <person name="Chinwalla A."/>
            <person name="Leonard S."/>
            <person name="Crouse K."/>
            <person name="Collura K."/>
            <person name="Kudrna D."/>
            <person name="Currie J."/>
            <person name="He R."/>
            <person name="Angelova A."/>
            <person name="Rajasekar S."/>
            <person name="Mueller T."/>
            <person name="Lomeli R."/>
            <person name="Scara G."/>
            <person name="Ko A."/>
            <person name="Delaney K."/>
            <person name="Wissotski M."/>
            <person name="Lopez G."/>
            <person name="Campos D."/>
            <person name="Braidotti M."/>
            <person name="Ashley E."/>
            <person name="Golser W."/>
            <person name="Kim H."/>
            <person name="Lee S."/>
            <person name="Lin J."/>
            <person name="Dujmic Z."/>
            <person name="Kim W."/>
            <person name="Talag J."/>
            <person name="Zuccolo A."/>
            <person name="Fan C."/>
            <person name="Sebastian A."/>
            <person name="Kramer M."/>
            <person name="Spiegel L."/>
            <person name="Nascimento L."/>
            <person name="Zutavern T."/>
            <person name="Miller B."/>
            <person name="Ambroise C."/>
            <person name="Muller S."/>
            <person name="Spooner W."/>
            <person name="Narechania A."/>
            <person name="Ren L."/>
            <person name="Wei S."/>
            <person name="Kumari S."/>
            <person name="Faga B."/>
            <person name="Levy M.J."/>
            <person name="McMahan L."/>
            <person name="Van Buren P."/>
            <person name="Vaughn M.W."/>
            <person name="Ying K."/>
            <person name="Yeh C.-T."/>
            <person name="Emrich S.J."/>
            <person name="Jia Y."/>
            <person name="Kalyanaraman A."/>
            <person name="Hsia A.-P."/>
            <person name="Barbazuk W.B."/>
            <person name="Baucom R.S."/>
            <person name="Brutnell T.P."/>
            <person name="Carpita N.C."/>
            <person name="Chaparro C."/>
            <person name="Chia J.-M."/>
            <person name="Deragon J.-M."/>
            <person name="Estill J.C."/>
            <person name="Fu Y."/>
            <person name="Jeddeloh J.A."/>
            <person name="Han Y."/>
            <person name="Lee H."/>
            <person name="Li P."/>
            <person name="Lisch D.R."/>
            <person name="Liu S."/>
            <person name="Liu Z."/>
            <person name="Nagel D.H."/>
            <person name="McCann M.C."/>
            <person name="SanMiguel P."/>
            <person name="Myers A.M."/>
            <person name="Nettleton D."/>
            <person name="Nguyen J."/>
            <person name="Penning B.W."/>
            <person name="Ponnala L."/>
            <person name="Schneider K.L."/>
            <person name="Schwartz D.C."/>
            <person name="Sharma A."/>
            <person name="Soderlund C."/>
            <person name="Springer N.M."/>
            <person name="Sun Q."/>
            <person name="Wang H."/>
            <person name="Waterman M."/>
            <person name="Westerman R."/>
            <person name="Wolfgruber T.K."/>
            <person name="Yang L."/>
            <person name="Yu Y."/>
            <person name="Zhang L."/>
            <person name="Zhou S."/>
            <person name="Zhu Q."/>
            <person name="Bennetzen J.L."/>
            <person name="Dawe R.K."/>
            <person name="Jiang J."/>
            <person name="Jiang N."/>
            <person name="Presting G.G."/>
            <person name="Wessler S.R."/>
            <person name="Aluru S."/>
            <person name="Martienssen R.A."/>
            <person name="Clifton S.W."/>
            <person name="McCombie W.R."/>
            <person name="Wing R.A."/>
            <person name="Wilson R.K."/>
        </authorList>
    </citation>
    <scope>NUCLEOTIDE SEQUENCE [LARGE SCALE GENOMIC DNA]</scope>
    <source>
        <strain evidence="2">cv. B73</strain>
    </source>
</reference>
<organism evidence="1 2">
    <name type="scientific">Zea mays</name>
    <name type="common">Maize</name>
    <dbReference type="NCBI Taxonomy" id="4577"/>
    <lineage>
        <taxon>Eukaryota</taxon>
        <taxon>Viridiplantae</taxon>
        <taxon>Streptophyta</taxon>
        <taxon>Embryophyta</taxon>
        <taxon>Tracheophyta</taxon>
        <taxon>Spermatophyta</taxon>
        <taxon>Magnoliopsida</taxon>
        <taxon>Liliopsida</taxon>
        <taxon>Poales</taxon>
        <taxon>Poaceae</taxon>
        <taxon>PACMAD clade</taxon>
        <taxon>Panicoideae</taxon>
        <taxon>Andropogonodae</taxon>
        <taxon>Andropogoneae</taxon>
        <taxon>Tripsacinae</taxon>
        <taxon>Zea</taxon>
    </lineage>
</organism>
<dbReference type="InParanoid" id="A0A804Q2P1"/>